<dbReference type="InterPro" id="IPR004386">
    <property type="entry name" value="Toxin_YafQ-like"/>
</dbReference>
<dbReference type="SUPFAM" id="SSF143011">
    <property type="entry name" value="RelE-like"/>
    <property type="match status" value="1"/>
</dbReference>
<comment type="caution">
    <text evidence="1">The sequence shown here is derived from an EMBL/GenBank/DDBJ whole genome shotgun (WGS) entry which is preliminary data.</text>
</comment>
<dbReference type="Pfam" id="PF15738">
    <property type="entry name" value="YafQ_toxin"/>
    <property type="match status" value="1"/>
</dbReference>
<keyword evidence="2" id="KW-1185">Reference proteome</keyword>
<dbReference type="InterPro" id="IPR035093">
    <property type="entry name" value="RelE/ParE_toxin_dom_sf"/>
</dbReference>
<reference evidence="1 2" key="1">
    <citation type="submission" date="2020-08" db="EMBL/GenBank/DDBJ databases">
        <title>Genomic Encyclopedia of Type Strains, Phase IV (KMG-IV): sequencing the most valuable type-strain genomes for metagenomic binning, comparative biology and taxonomic classification.</title>
        <authorList>
            <person name="Goeker M."/>
        </authorList>
    </citation>
    <scope>NUCLEOTIDE SEQUENCE [LARGE SCALE GENOMIC DNA]</scope>
    <source>
        <strain evidence="1 2">DSM 21431</strain>
    </source>
</reference>
<dbReference type="EMBL" id="JACJIR010000007">
    <property type="protein sequence ID" value="MBA9083393.1"/>
    <property type="molecule type" value="Genomic_DNA"/>
</dbReference>
<protein>
    <recommendedName>
        <fullName evidence="3">mRNA interferase YafQ</fullName>
    </recommendedName>
</protein>
<evidence type="ECO:0000313" key="2">
    <source>
        <dbReference type="Proteomes" id="UP000548119"/>
    </source>
</evidence>
<dbReference type="Gene3D" id="3.30.2310.20">
    <property type="entry name" value="RelE-like"/>
    <property type="match status" value="1"/>
</dbReference>
<organism evidence="1 2">
    <name type="scientific">Bartonella chomelii</name>
    <dbReference type="NCBI Taxonomy" id="236402"/>
    <lineage>
        <taxon>Bacteria</taxon>
        <taxon>Pseudomonadati</taxon>
        <taxon>Pseudomonadota</taxon>
        <taxon>Alphaproteobacteria</taxon>
        <taxon>Hyphomicrobiales</taxon>
        <taxon>Bartonellaceae</taxon>
        <taxon>Bartonella</taxon>
    </lineage>
</organism>
<dbReference type="Proteomes" id="UP000548119">
    <property type="component" value="Unassembled WGS sequence"/>
</dbReference>
<sequence length="56" mass="6609">MMRLFKHQCGSQFIRDMGFSTKNADTKYGPDWLLIYSVNDEHVHFDRTGSHSDLFK</sequence>
<gene>
    <name evidence="1" type="ORF">GGR10_001256</name>
</gene>
<evidence type="ECO:0008006" key="3">
    <source>
        <dbReference type="Google" id="ProtNLM"/>
    </source>
</evidence>
<name>A0ABR6E4B2_9HYPH</name>
<proteinExistence type="predicted"/>
<accession>A0ABR6E4B2</accession>
<evidence type="ECO:0000313" key="1">
    <source>
        <dbReference type="EMBL" id="MBA9083393.1"/>
    </source>
</evidence>